<dbReference type="Gene3D" id="3.40.190.10">
    <property type="entry name" value="Periplasmic binding protein-like II"/>
    <property type="match status" value="2"/>
</dbReference>
<evidence type="ECO:0000256" key="6">
    <source>
        <dbReference type="SAM" id="SignalP"/>
    </source>
</evidence>
<evidence type="ECO:0000256" key="3">
    <source>
        <dbReference type="ARBA" id="ARBA00023136"/>
    </source>
</evidence>
<evidence type="ECO:0000256" key="2">
    <source>
        <dbReference type="ARBA" id="ARBA00022729"/>
    </source>
</evidence>
<evidence type="ECO:0000256" key="1">
    <source>
        <dbReference type="ARBA" id="ARBA00022475"/>
    </source>
</evidence>
<keyword evidence="4" id="KW-0564">Palmitate</keyword>
<dbReference type="KEGG" id="rfs:C1I64_05980"/>
<dbReference type="PANTHER" id="PTHR43649">
    <property type="entry name" value="ARABINOSE-BINDING PROTEIN-RELATED"/>
    <property type="match status" value="1"/>
</dbReference>
<dbReference type="AlphaFoldDB" id="A0A3Q9URN2"/>
<name>A0A3Q9URN2_9MICO</name>
<accession>A0A3Q9URN2</accession>
<dbReference type="InterPro" id="IPR050490">
    <property type="entry name" value="Bact_solute-bd_prot1"/>
</dbReference>
<reference evidence="7 8" key="1">
    <citation type="submission" date="2018-03" db="EMBL/GenBank/DDBJ databases">
        <title>Bacteriophage NCPPB3778 and a type I-E CRISPR drive the evolution of the US Biological Select Agent, Rathayibacter toxicus.</title>
        <authorList>
            <person name="Davis E.W.II."/>
            <person name="Tabima J.F."/>
            <person name="Weisberg A.J."/>
            <person name="Dantas Lopes L."/>
            <person name="Wiseman M.S."/>
            <person name="Wiseman M.S."/>
            <person name="Pupko T."/>
            <person name="Belcher M.S."/>
            <person name="Sechler A.J."/>
            <person name="Tancos M.A."/>
            <person name="Schroeder B.K."/>
            <person name="Murray T.D."/>
            <person name="Luster D.G."/>
            <person name="Schneider W.L."/>
            <person name="Rogers E."/>
            <person name="Andreote F.D."/>
            <person name="Grunwald N.J."/>
            <person name="Putnam M.L."/>
            <person name="Chang J.H."/>
        </authorList>
    </citation>
    <scope>NUCLEOTIDE SEQUENCE [LARGE SCALE GENOMIC DNA]</scope>
    <source>
        <strain evidence="7 8">DSM 15932</strain>
    </source>
</reference>
<dbReference type="Proteomes" id="UP000285317">
    <property type="component" value="Chromosome"/>
</dbReference>
<dbReference type="EMBL" id="CP028137">
    <property type="protein sequence ID" value="AZZ51638.1"/>
    <property type="molecule type" value="Genomic_DNA"/>
</dbReference>
<protein>
    <submittedName>
        <fullName evidence="7">ABC transporter substrate-binding protein</fullName>
    </submittedName>
</protein>
<organism evidence="7 8">
    <name type="scientific">Rathayibacter festucae DSM 15932</name>
    <dbReference type="NCBI Taxonomy" id="1328866"/>
    <lineage>
        <taxon>Bacteria</taxon>
        <taxon>Bacillati</taxon>
        <taxon>Actinomycetota</taxon>
        <taxon>Actinomycetes</taxon>
        <taxon>Micrococcales</taxon>
        <taxon>Microbacteriaceae</taxon>
        <taxon>Rathayibacter</taxon>
    </lineage>
</organism>
<proteinExistence type="predicted"/>
<evidence type="ECO:0000313" key="8">
    <source>
        <dbReference type="Proteomes" id="UP000285317"/>
    </source>
</evidence>
<evidence type="ECO:0000256" key="4">
    <source>
        <dbReference type="ARBA" id="ARBA00023139"/>
    </source>
</evidence>
<evidence type="ECO:0000256" key="5">
    <source>
        <dbReference type="ARBA" id="ARBA00023288"/>
    </source>
</evidence>
<dbReference type="SUPFAM" id="SSF53850">
    <property type="entry name" value="Periplasmic binding protein-like II"/>
    <property type="match status" value="1"/>
</dbReference>
<dbReference type="Pfam" id="PF01547">
    <property type="entry name" value="SBP_bac_1"/>
    <property type="match status" value="1"/>
</dbReference>
<keyword evidence="5" id="KW-0449">Lipoprotein</keyword>
<sequence>MEKNTMPLVSNTLVRRSLAGATALALTAGLAACTDSGPAADDGAVDVLVAQSTAQVPVGETPWAAALAAETGCTVNWNSIDDTAWNQQKNPSLAAGDVPDIALRAVGTNDAVQYPGLFEDIAPHLDDLPNVRRFFEEKPEARRLVENEKGEIHSLSSSRGSGYRGSGQHMMINRAWLDALGLEVPRTWDELTTVLQAFKTQDPNGNGQADEVPFNIRRLETAGFGWYSPFLLLNSTGIATSFNKGPSAQGIHVSDGRVANFLVSDEYRRVVAYLHELLAAGLIPADALTKDDSAYYAAQAGDGKTAQIGLIFGWSLADFGDLRDQYVAMPAPAASASMSAEDVVWDGSDNEFEGGKLAVSAAAAGDECVWKVVDALYSEKYSIQQFTGSIPEFVTDDGDGTYSVTEAYRAAVADGRDPALADRLAGWIPDSVTLNGDWNRDDLREVDDVYTEQYSHYDHVRDLMPDYVRLTAEDAITAANNDTAVLNYALQKTSQWIAEGGVDEEWDEYVAQLESVGLVQNVELWQKAYDLATAAS</sequence>
<feature type="signal peptide" evidence="6">
    <location>
        <begin position="1"/>
        <end position="31"/>
    </location>
</feature>
<gene>
    <name evidence="7" type="ORF">C1I64_05980</name>
</gene>
<evidence type="ECO:0000313" key="7">
    <source>
        <dbReference type="EMBL" id="AZZ51638.1"/>
    </source>
</evidence>
<dbReference type="PROSITE" id="PS51257">
    <property type="entry name" value="PROKAR_LIPOPROTEIN"/>
    <property type="match status" value="1"/>
</dbReference>
<dbReference type="PANTHER" id="PTHR43649:SF33">
    <property type="entry name" value="POLYGALACTURONAN_RHAMNOGALACTURONAN-BINDING PROTEIN YTCQ"/>
    <property type="match status" value="1"/>
</dbReference>
<keyword evidence="3" id="KW-0472">Membrane</keyword>
<keyword evidence="2 6" id="KW-0732">Signal</keyword>
<feature type="chain" id="PRO_5038764030" evidence="6">
    <location>
        <begin position="32"/>
        <end position="536"/>
    </location>
</feature>
<keyword evidence="1" id="KW-1003">Cell membrane</keyword>
<dbReference type="InterPro" id="IPR006059">
    <property type="entry name" value="SBP"/>
</dbReference>